<reference evidence="2" key="1">
    <citation type="journal article" date="2013" name="ISME J.">
        <title>A small predatory core genome in the divergent marine Bacteriovorax marinus SJ and the terrestrial Bdellovibrio bacteriovorus.</title>
        <authorList>
            <person name="Crossman L.C."/>
            <person name="Chen H."/>
            <person name="Cerdeno-Tarraga A.M."/>
            <person name="Brooks K."/>
            <person name="Quail M.A."/>
            <person name="Pineiro S.A."/>
            <person name="Hobley L."/>
            <person name="Sockett R.E."/>
            <person name="Bentley S.D."/>
            <person name="Parkhill J."/>
            <person name="Williams H.N."/>
            <person name="Stine O.C."/>
        </authorList>
    </citation>
    <scope>NUCLEOTIDE SEQUENCE [LARGE SCALE GENOMIC DNA]</scope>
    <source>
        <strain evidence="2">ATCC BAA-682 / DSM 15412 / SJ</strain>
    </source>
</reference>
<sequence>MKTHSLKKVAIFTLAATLFWSCGDDKKKNTVSSTTTGVTLPTTNTPQLSAGNYSNLLSQINCRSGNRLSNIYSFSSSSFSGNSQTTIQGTFNAGGIGGTTVAREYIGVGYYGDVMIVQKVTNGSQVIGYNVLLSMCSMNSSSGAPYISDSRQLTNFAGKIVLDDEVSCGHGMVDSSQTTMQSQVDPNYPYLPVFKVDTWFTKVGCVSY</sequence>
<dbReference type="HOGENOM" id="CLU_1319442_0_0_7"/>
<dbReference type="RefSeq" id="WP_014243248.1">
    <property type="nucleotide sequence ID" value="NC_016620.1"/>
</dbReference>
<evidence type="ECO:0000313" key="1">
    <source>
        <dbReference type="EMBL" id="CBW25461.1"/>
    </source>
</evidence>
<evidence type="ECO:0000313" key="2">
    <source>
        <dbReference type="Proteomes" id="UP000008963"/>
    </source>
</evidence>
<accession>E1X4N1</accession>
<gene>
    <name evidence="1" type="ordered locus">BMS_0550</name>
</gene>
<dbReference type="PATRIC" id="fig|862908.3.peg.528"/>
<proteinExistence type="predicted"/>
<name>E1X4N1_HALMS</name>
<dbReference type="Proteomes" id="UP000008963">
    <property type="component" value="Chromosome"/>
</dbReference>
<dbReference type="EMBL" id="FQ312005">
    <property type="protein sequence ID" value="CBW25461.1"/>
    <property type="molecule type" value="Genomic_DNA"/>
</dbReference>
<dbReference type="KEGG" id="bmx:BMS_0550"/>
<dbReference type="OrthoDB" id="5297989at2"/>
<protein>
    <submittedName>
        <fullName evidence="1">Exported protein</fullName>
    </submittedName>
</protein>
<dbReference type="AlphaFoldDB" id="E1X4N1"/>
<keyword evidence="2" id="KW-1185">Reference proteome</keyword>
<organism evidence="1 2">
    <name type="scientific">Halobacteriovorax marinus (strain ATCC BAA-682 / DSM 15412 / SJ)</name>
    <name type="common">Bacteriovorax marinus</name>
    <dbReference type="NCBI Taxonomy" id="862908"/>
    <lineage>
        <taxon>Bacteria</taxon>
        <taxon>Pseudomonadati</taxon>
        <taxon>Bdellovibrionota</taxon>
        <taxon>Bacteriovoracia</taxon>
        <taxon>Bacteriovoracales</taxon>
        <taxon>Halobacteriovoraceae</taxon>
        <taxon>Halobacteriovorax</taxon>
    </lineage>
</organism>